<dbReference type="STRING" id="1190415.SAMN05216593_10147"/>
<dbReference type="Gene3D" id="3.90.75.20">
    <property type="match status" value="1"/>
</dbReference>
<organism evidence="1 2">
    <name type="scientific">Pseudomonas asturiensis</name>
    <dbReference type="NCBI Taxonomy" id="1190415"/>
    <lineage>
        <taxon>Bacteria</taxon>
        <taxon>Pseudomonadati</taxon>
        <taxon>Pseudomonadota</taxon>
        <taxon>Gammaproteobacteria</taxon>
        <taxon>Pseudomonadales</taxon>
        <taxon>Pseudomonadaceae</taxon>
        <taxon>Pseudomonas</taxon>
    </lineage>
</organism>
<reference evidence="1 2" key="1">
    <citation type="submission" date="2016-11" db="EMBL/GenBank/DDBJ databases">
        <authorList>
            <person name="Jaros S."/>
            <person name="Januszkiewicz K."/>
            <person name="Wedrychowicz H."/>
        </authorList>
    </citation>
    <scope>NUCLEOTIDE SEQUENCE [LARGE SCALE GENOMIC DNA]</scope>
    <source>
        <strain evidence="1 2">LMG 26898</strain>
    </source>
</reference>
<dbReference type="InterPro" id="IPR044925">
    <property type="entry name" value="His-Me_finger_sf"/>
</dbReference>
<keyword evidence="1" id="KW-0378">Hydrolase</keyword>
<evidence type="ECO:0000313" key="2">
    <source>
        <dbReference type="Proteomes" id="UP000183983"/>
    </source>
</evidence>
<keyword evidence="1" id="KW-0540">Nuclease</keyword>
<proteinExistence type="predicted"/>
<dbReference type="EMBL" id="FRDA01000001">
    <property type="protein sequence ID" value="SHM46639.1"/>
    <property type="molecule type" value="Genomic_DNA"/>
</dbReference>
<gene>
    <name evidence="1" type="ORF">SAMN05216593_10147</name>
</gene>
<accession>A0A1M7J0T6</accession>
<dbReference type="AlphaFoldDB" id="A0A1M7J0T6"/>
<evidence type="ECO:0000313" key="1">
    <source>
        <dbReference type="EMBL" id="SHM46639.1"/>
    </source>
</evidence>
<dbReference type="GO" id="GO:0004519">
    <property type="term" value="F:endonuclease activity"/>
    <property type="evidence" value="ECO:0007669"/>
    <property type="project" value="UniProtKB-KW"/>
</dbReference>
<keyword evidence="1" id="KW-0255">Endonuclease</keyword>
<protein>
    <submittedName>
        <fullName evidence="1">HNH endonuclease</fullName>
    </submittedName>
</protein>
<dbReference type="SUPFAM" id="SSF54060">
    <property type="entry name" value="His-Me finger endonucleases"/>
    <property type="match status" value="1"/>
</dbReference>
<dbReference type="Proteomes" id="UP000183983">
    <property type="component" value="Unassembled WGS sequence"/>
</dbReference>
<name>A0A1M7J0T6_9PSED</name>
<sequence>MDNLIWRTVSEFPHYEICEDGRLRSYRRKARSWRNPQSDIRPEPVEVPGSITSKGYVAFILRKEGSTKPHRRLAHRLVALAFIPNPSGFSDVAHNDGDPGNNCVLNLRWDTHRANQMDMRKHGTMQDGERCITAKITEAQAAEIRRRSSTEGRGVGRRLAAEFGLSPAQISRIASGTRWASLP</sequence>